<dbReference type="OrthoDB" id="9765926at2"/>
<proteinExistence type="predicted"/>
<dbReference type="InterPro" id="IPR000601">
    <property type="entry name" value="PKD_dom"/>
</dbReference>
<sequence length="915" mass="100628">MKIMLLIWTLFFSFIGISQNLVPNPSFENYNSLPCSFVLSQAGFNNAMIDWMMPTYGTSDIFSTTLATSCYSAALSINTDAIGQQLPRTGNIMSMVNTYGLGCGTGTGAPDYREYLEVPLISPLVLGTTYYAEMYVSHAEYSTEKSNNIGMYFSNTLINSPICSQLNFTPQVNETAVIADGVNWVKISGTFVATTAAEYLIIGNFFDDANTIFISDTTQNVANARYFVDDVSVVAQCSTVSMDTTICANQPLTLFVNTDSLIGWALDTAPGIIVSTDTLFNVSPVATTTYLVYSNCDTNAVTITVNGNTSNLLGSDTTLCFGELLNLEVTAVNSNYLWHDGSVDSSYVVSQPGTFWVEVSDNNCTYVDSVTVNYTPFFNVNLGPDTTICELDTLWLDASVLNANYLWHDGATSATFEVLQQGDYWVEVTVNGCKNVDSITVNLTPLPTIDLGNDTTLCVNTSLLLDASNVNASYLWQNNAVTATITASQQGVYWVEVTKNNCVFSDSIFISYNPISSIDLGNDTVICTLGNTIQLDATFPNATYLWQDGAVGPLYTANQQGVYWVQVTLDNCSFTDSIEIDTSFYTLPSMTLGNDTIICQGESILLDVSTINATYLWQDNSVNASLSVNTPGIFYVDVNFNGCVKSDTIQIVYQNLNPNFSLQKASVCFPQQVNFFNQSTVNIGSIDSWYWNFDNNDFSVIENPSSTFNHSATYDLSLRVTSNIGCVKTITIPWMVEVEPEVKSNFNFSPNEGVAGETDISFFNLSSNSDQFLWDFGDNTISTAMNPTHIFEQEGNYTIILISLNELGCSDTTSYSLTVGAPMSIFVPNVFTPNGQGSNQEWRFDVLGIDIYDFSVLLFNRWGEVIWESRNPNAGWDGVYNGTPVNAGVYVWRMEFTSPTKNEKQILNGHVTLLR</sequence>
<dbReference type="PROSITE" id="PS50093">
    <property type="entry name" value="PKD"/>
    <property type="match status" value="1"/>
</dbReference>
<dbReference type="EMBL" id="QKSB01000001">
    <property type="protein sequence ID" value="PZE18442.1"/>
    <property type="molecule type" value="Genomic_DNA"/>
</dbReference>
<dbReference type="InterPro" id="IPR013783">
    <property type="entry name" value="Ig-like_fold"/>
</dbReference>
<evidence type="ECO:0000259" key="1">
    <source>
        <dbReference type="PROSITE" id="PS50093"/>
    </source>
</evidence>
<feature type="domain" description="PKD" evidence="1">
    <location>
        <begin position="772"/>
        <end position="819"/>
    </location>
</feature>
<keyword evidence="3" id="KW-1185">Reference proteome</keyword>
<evidence type="ECO:0000313" key="2">
    <source>
        <dbReference type="EMBL" id="PZE18442.1"/>
    </source>
</evidence>
<comment type="caution">
    <text evidence="2">The sequence shown here is derived from an EMBL/GenBank/DDBJ whole genome shotgun (WGS) entry which is preliminary data.</text>
</comment>
<dbReference type="AlphaFoldDB" id="A0A2W1NS21"/>
<organism evidence="2 3">
    <name type="scientific">Putridiphycobacter roseus</name>
    <dbReference type="NCBI Taxonomy" id="2219161"/>
    <lineage>
        <taxon>Bacteria</taxon>
        <taxon>Pseudomonadati</taxon>
        <taxon>Bacteroidota</taxon>
        <taxon>Flavobacteriia</taxon>
        <taxon>Flavobacteriales</taxon>
        <taxon>Crocinitomicaceae</taxon>
        <taxon>Putridiphycobacter</taxon>
    </lineage>
</organism>
<gene>
    <name evidence="2" type="ORF">DNU06_00995</name>
</gene>
<dbReference type="InterPro" id="IPR035986">
    <property type="entry name" value="PKD_dom_sf"/>
</dbReference>
<evidence type="ECO:0000313" key="3">
    <source>
        <dbReference type="Proteomes" id="UP000249248"/>
    </source>
</evidence>
<dbReference type="NCBIfam" id="TIGR04131">
    <property type="entry name" value="Bac_Flav_CTERM"/>
    <property type="match status" value="1"/>
</dbReference>
<dbReference type="InterPro" id="IPR022409">
    <property type="entry name" value="PKD/Chitinase_dom"/>
</dbReference>
<dbReference type="CDD" id="cd00146">
    <property type="entry name" value="PKD"/>
    <property type="match status" value="2"/>
</dbReference>
<dbReference type="Gene3D" id="2.60.40.10">
    <property type="entry name" value="Immunoglobulins"/>
    <property type="match status" value="2"/>
</dbReference>
<reference evidence="2 3" key="1">
    <citation type="submission" date="2018-06" db="EMBL/GenBank/DDBJ databases">
        <title>The draft genome sequence of Crocinitomix sp. SM1701.</title>
        <authorList>
            <person name="Zhang X."/>
        </authorList>
    </citation>
    <scope>NUCLEOTIDE SEQUENCE [LARGE SCALE GENOMIC DNA]</scope>
    <source>
        <strain evidence="2 3">SM1701</strain>
    </source>
</reference>
<dbReference type="RefSeq" id="WP_111061342.1">
    <property type="nucleotide sequence ID" value="NZ_JBHUCU010000007.1"/>
</dbReference>
<accession>A0A2W1NS21</accession>
<dbReference type="Pfam" id="PF18911">
    <property type="entry name" value="PKD_4"/>
    <property type="match status" value="1"/>
</dbReference>
<dbReference type="SUPFAM" id="SSF49299">
    <property type="entry name" value="PKD domain"/>
    <property type="match status" value="2"/>
</dbReference>
<dbReference type="SMART" id="SM00089">
    <property type="entry name" value="PKD"/>
    <property type="match status" value="2"/>
</dbReference>
<protein>
    <recommendedName>
        <fullName evidence="1">PKD domain-containing protein</fullName>
    </recommendedName>
</protein>
<dbReference type="Proteomes" id="UP000249248">
    <property type="component" value="Unassembled WGS sequence"/>
</dbReference>
<dbReference type="InterPro" id="IPR026341">
    <property type="entry name" value="T9SS_type_B"/>
</dbReference>
<dbReference type="Pfam" id="PF13585">
    <property type="entry name" value="CHU_C"/>
    <property type="match status" value="1"/>
</dbReference>
<name>A0A2W1NS21_9FLAO</name>